<gene>
    <name evidence="1" type="ORF">POL68_22680</name>
</gene>
<reference evidence="1 2" key="1">
    <citation type="submission" date="2022-11" db="EMBL/GenBank/DDBJ databases">
        <title>Minimal conservation of predation-associated metabolite biosynthetic gene clusters underscores biosynthetic potential of Myxococcota including descriptions for ten novel species: Archangium lansinium sp. nov., Myxococcus landrumus sp. nov., Nannocystis bai.</title>
        <authorList>
            <person name="Ahearne A."/>
            <person name="Stevens C."/>
            <person name="Dowd S."/>
        </authorList>
    </citation>
    <scope>NUCLEOTIDE SEQUENCE [LARGE SCALE GENOMIC DNA]</scope>
    <source>
        <strain evidence="1 2">NCWAL01</strain>
    </source>
</reference>
<sequence>MLALKNAALAKVIEEAQRMEVASGNLSPSLRKALSLASQEVLSFLRPSSEQMIERAGILLAESNRLLSRVPVRAVPPPRPVHGLAALEAKPDVEVPQTKAGNPALPPAGPAVALAHGLLSDQKHPVRPAQGGGRQMSGVSLAHLIAFNKKLYDLEGAPGDKKKKPYTGELQDTVQEVAFERSLSLLTEKMVSEANAAGHMPRIVEHRRIVAETAASLASHIVNGQVFIGGNHRTGCWSIYKLCALNSCWLNVEVIMLYGYIERLSAEKAGKKRPPPHLSKKAYGQMMRDGKGLSAQDSKAPVASAEEVKPFTQALSNFLIGRVYFTPAAHQATVAAKLADAEAQLIALPVLLPEHIAFFRRHSDSNEAKKFLELHWKTFKKLNDE</sequence>
<dbReference type="RefSeq" id="WP_272141249.1">
    <property type="nucleotide sequence ID" value="NZ_JAQNDM010000002.1"/>
</dbReference>
<dbReference type="EMBL" id="JAQNDM010000002">
    <property type="protein sequence ID" value="MDC0711293.1"/>
    <property type="molecule type" value="Genomic_DNA"/>
</dbReference>
<keyword evidence="2" id="KW-1185">Reference proteome</keyword>
<accession>A0ABT5DCE4</accession>
<organism evidence="1 2">
    <name type="scientific">Stigmatella ashevillensis</name>
    <dbReference type="NCBI Taxonomy" id="2995309"/>
    <lineage>
        <taxon>Bacteria</taxon>
        <taxon>Pseudomonadati</taxon>
        <taxon>Myxococcota</taxon>
        <taxon>Myxococcia</taxon>
        <taxon>Myxococcales</taxon>
        <taxon>Cystobacterineae</taxon>
        <taxon>Archangiaceae</taxon>
        <taxon>Stigmatella</taxon>
    </lineage>
</organism>
<evidence type="ECO:0000313" key="2">
    <source>
        <dbReference type="Proteomes" id="UP001221838"/>
    </source>
</evidence>
<proteinExistence type="predicted"/>
<comment type="caution">
    <text evidence="1">The sequence shown here is derived from an EMBL/GenBank/DDBJ whole genome shotgun (WGS) entry which is preliminary data.</text>
</comment>
<protein>
    <recommendedName>
        <fullName evidence="3">Fido domain-containing protein</fullName>
    </recommendedName>
</protein>
<dbReference type="Proteomes" id="UP001221838">
    <property type="component" value="Unassembled WGS sequence"/>
</dbReference>
<evidence type="ECO:0008006" key="3">
    <source>
        <dbReference type="Google" id="ProtNLM"/>
    </source>
</evidence>
<evidence type="ECO:0000313" key="1">
    <source>
        <dbReference type="EMBL" id="MDC0711293.1"/>
    </source>
</evidence>
<name>A0ABT5DCE4_9BACT</name>